<protein>
    <submittedName>
        <fullName evidence="1">Uncharacterized protein</fullName>
    </submittedName>
</protein>
<evidence type="ECO:0000313" key="2">
    <source>
        <dbReference type="Proteomes" id="UP000768646"/>
    </source>
</evidence>
<proteinExistence type="predicted"/>
<sequence length="404" mass="46606">MTKTRKKREKIADFHKPKLKVGKPKQKPRQLTSTLFKAKTVVIPKQSILRENLDENSAKKAALMHTLALTKHASGAQRKGALNMLQSQLYASPFKSTMLASIIRTIIPLITDEVPSVRAALRSLLLSVFSEKDVSIQPHILFIVLYIHSAMTHILPGIREDSTKILLWLLDIQGEYVVKYAWDKFLDTFSVLFGWKNDYKASDSKKIVFKFTFFQESRFYHFKAFDIFLKKGLYSDNQKNTGIKAPVIHLHQTKYLSGINHPMVLKYLGKPLKSSPYFHLSLFSQTNNISKKVYDDIQSRSELFCSYLPGLLYCLQATWFELLSSSIELPSPITFETCIIIISILSLINYVLENVEINDAFLDENLKTMRNFILKIEFTIQELKDSNESLELRKYWIESGLFKE</sequence>
<accession>A0ACB7C9J4</accession>
<keyword evidence="2" id="KW-1185">Reference proteome</keyword>
<comment type="caution">
    <text evidence="1">The sequence shown here is derived from an EMBL/GenBank/DDBJ whole genome shotgun (WGS) entry which is preliminary data.</text>
</comment>
<reference evidence="1 2" key="1">
    <citation type="journal article" date="2021" name="Commun. Biol.">
        <title>Genomic insights into the host specific adaptation of the Pneumocystis genus.</title>
        <authorList>
            <person name="Cisse O.H."/>
            <person name="Ma L."/>
            <person name="Dekker J.P."/>
            <person name="Khil P.P."/>
            <person name="Youn J.-H."/>
            <person name="Brenchley J.M."/>
            <person name="Blair R."/>
            <person name="Pahar B."/>
            <person name="Chabe M."/>
            <person name="Van Rompay K.K.A."/>
            <person name="Keesler R."/>
            <person name="Sukura A."/>
            <person name="Hirsch V."/>
            <person name="Kutty G."/>
            <person name="Liu Y."/>
            <person name="Peng L."/>
            <person name="Chen J."/>
            <person name="Song J."/>
            <person name="Weissenbacher-Lang C."/>
            <person name="Xu J."/>
            <person name="Upham N.S."/>
            <person name="Stajich J.E."/>
            <person name="Cuomo C.A."/>
            <person name="Cushion M.T."/>
            <person name="Kovacs J.A."/>
        </authorList>
    </citation>
    <scope>NUCLEOTIDE SEQUENCE [LARGE SCALE GENOMIC DNA]</scope>
    <source>
        <strain evidence="1 2">RABM</strain>
    </source>
</reference>
<dbReference type="EMBL" id="JABTEG010000011">
    <property type="protein sequence ID" value="KAG4304115.1"/>
    <property type="molecule type" value="Genomic_DNA"/>
</dbReference>
<organism evidence="1 2">
    <name type="scientific">Pneumocystis oryctolagi</name>
    <dbReference type="NCBI Taxonomy" id="42067"/>
    <lineage>
        <taxon>Eukaryota</taxon>
        <taxon>Fungi</taxon>
        <taxon>Dikarya</taxon>
        <taxon>Ascomycota</taxon>
        <taxon>Taphrinomycotina</taxon>
        <taxon>Pneumocystomycetes</taxon>
        <taxon>Pneumocystaceae</taxon>
        <taxon>Pneumocystis</taxon>
    </lineage>
</organism>
<dbReference type="Proteomes" id="UP000768646">
    <property type="component" value="Unassembled WGS sequence"/>
</dbReference>
<name>A0ACB7C9J4_9ASCO</name>
<gene>
    <name evidence="1" type="ORF">PORY_002479</name>
</gene>
<evidence type="ECO:0000313" key="1">
    <source>
        <dbReference type="EMBL" id="KAG4304115.1"/>
    </source>
</evidence>